<gene>
    <name evidence="2" type="ORF">HAX54_032281</name>
</gene>
<dbReference type="Gene3D" id="2.20.110.10">
    <property type="entry name" value="Histone H3 K4-specific methyltransferase SET7/9 N-terminal domain"/>
    <property type="match status" value="2"/>
</dbReference>
<dbReference type="Proteomes" id="UP000823775">
    <property type="component" value="Unassembled WGS sequence"/>
</dbReference>
<protein>
    <submittedName>
        <fullName evidence="2">Uncharacterized protein</fullName>
    </submittedName>
</protein>
<dbReference type="InterPro" id="IPR003409">
    <property type="entry name" value="MORN"/>
</dbReference>
<proteinExistence type="predicted"/>
<keyword evidence="3" id="KW-1185">Reference proteome</keyword>
<evidence type="ECO:0000313" key="3">
    <source>
        <dbReference type="Proteomes" id="UP000823775"/>
    </source>
</evidence>
<dbReference type="PANTHER" id="PTHR23084:SF263">
    <property type="entry name" value="MORN REPEAT-CONTAINING PROTEIN 1"/>
    <property type="match status" value="1"/>
</dbReference>
<keyword evidence="1" id="KW-0677">Repeat</keyword>
<dbReference type="SUPFAM" id="SSF82185">
    <property type="entry name" value="Histone H3 K4-specific methyltransferase SET7/9 N-terminal domain"/>
    <property type="match status" value="1"/>
</dbReference>
<comment type="caution">
    <text evidence="2">The sequence shown here is derived from an EMBL/GenBank/DDBJ whole genome shotgun (WGS) entry which is preliminary data.</text>
</comment>
<evidence type="ECO:0000313" key="2">
    <source>
        <dbReference type="EMBL" id="MCD7447662.1"/>
    </source>
</evidence>
<reference evidence="2 3" key="1">
    <citation type="journal article" date="2021" name="BMC Genomics">
        <title>Datura genome reveals duplications of psychoactive alkaloid biosynthetic genes and high mutation rate following tissue culture.</title>
        <authorList>
            <person name="Rajewski A."/>
            <person name="Carter-House D."/>
            <person name="Stajich J."/>
            <person name="Litt A."/>
        </authorList>
    </citation>
    <scope>NUCLEOTIDE SEQUENCE [LARGE SCALE GENOMIC DNA]</scope>
    <source>
        <strain evidence="2">AR-01</strain>
    </source>
</reference>
<sequence length="174" mass="19263">MKPCTAVAVATVTKKTNPEEDGDVIIIPPLCTSANRSRLQAGSRRITPTNDDMAELRQLPGGSLYTGTFLGKVPHGNGKYLWSDGCMYEGEWRRGKASGKGKFSWPSGATYEGDFKDGRMDGYGTFIGADGDTYRGWWAADRKHGFGEKLYANGDLYVGSWKWNLQEKGRERHV</sequence>
<dbReference type="Pfam" id="PF02493">
    <property type="entry name" value="MORN"/>
    <property type="match status" value="4"/>
</dbReference>
<dbReference type="EMBL" id="JACEIK010000041">
    <property type="protein sequence ID" value="MCD7447662.1"/>
    <property type="molecule type" value="Genomic_DNA"/>
</dbReference>
<name>A0ABS8RLH7_DATST</name>
<evidence type="ECO:0000256" key="1">
    <source>
        <dbReference type="ARBA" id="ARBA00022737"/>
    </source>
</evidence>
<accession>A0ABS8RLH7</accession>
<dbReference type="SMART" id="SM00698">
    <property type="entry name" value="MORN"/>
    <property type="match status" value="4"/>
</dbReference>
<dbReference type="PANTHER" id="PTHR23084">
    <property type="entry name" value="PHOSPHATIDYLINOSITOL-4-PHOSPHATE 5-KINASE RELATED"/>
    <property type="match status" value="1"/>
</dbReference>
<organism evidence="2 3">
    <name type="scientific">Datura stramonium</name>
    <name type="common">Jimsonweed</name>
    <name type="synonym">Common thornapple</name>
    <dbReference type="NCBI Taxonomy" id="4076"/>
    <lineage>
        <taxon>Eukaryota</taxon>
        <taxon>Viridiplantae</taxon>
        <taxon>Streptophyta</taxon>
        <taxon>Embryophyta</taxon>
        <taxon>Tracheophyta</taxon>
        <taxon>Spermatophyta</taxon>
        <taxon>Magnoliopsida</taxon>
        <taxon>eudicotyledons</taxon>
        <taxon>Gunneridae</taxon>
        <taxon>Pentapetalae</taxon>
        <taxon>asterids</taxon>
        <taxon>lamiids</taxon>
        <taxon>Solanales</taxon>
        <taxon>Solanaceae</taxon>
        <taxon>Solanoideae</taxon>
        <taxon>Datureae</taxon>
        <taxon>Datura</taxon>
    </lineage>
</organism>